<dbReference type="PROSITE" id="PS50011">
    <property type="entry name" value="PROTEIN_KINASE_DOM"/>
    <property type="match status" value="1"/>
</dbReference>
<dbReference type="InterPro" id="IPR053083">
    <property type="entry name" value="TF_kinase-domain_protein"/>
</dbReference>
<evidence type="ECO:0000313" key="3">
    <source>
        <dbReference type="Proteomes" id="UP000701341"/>
    </source>
</evidence>
<dbReference type="AlphaFoldDB" id="A0A9P5L0G3"/>
<evidence type="ECO:0000313" key="2">
    <source>
        <dbReference type="EMBL" id="KAF7518407.1"/>
    </source>
</evidence>
<keyword evidence="3" id="KW-1185">Reference proteome</keyword>
<organism evidence="2 3">
    <name type="scientific">Penicillium crustosum</name>
    <name type="common">Blue mold fungus</name>
    <dbReference type="NCBI Taxonomy" id="36656"/>
    <lineage>
        <taxon>Eukaryota</taxon>
        <taxon>Fungi</taxon>
        <taxon>Dikarya</taxon>
        <taxon>Ascomycota</taxon>
        <taxon>Pezizomycotina</taxon>
        <taxon>Eurotiomycetes</taxon>
        <taxon>Eurotiomycetidae</taxon>
        <taxon>Eurotiales</taxon>
        <taxon>Aspergillaceae</taxon>
        <taxon>Penicillium</taxon>
    </lineage>
</organism>
<dbReference type="PANTHER" id="PTHR44305:SF24">
    <property type="entry name" value="TYROSINE-PROTEIN KINASE C03B1.5-RELATED"/>
    <property type="match status" value="1"/>
</dbReference>
<dbReference type="SMART" id="SM00220">
    <property type="entry name" value="S_TKc"/>
    <property type="match status" value="1"/>
</dbReference>
<dbReference type="GO" id="GO:0005524">
    <property type="term" value="F:ATP binding"/>
    <property type="evidence" value="ECO:0007669"/>
    <property type="project" value="InterPro"/>
</dbReference>
<comment type="caution">
    <text evidence="2">The sequence shown here is derived from an EMBL/GenBank/DDBJ whole genome shotgun (WGS) entry which is preliminary data.</text>
</comment>
<reference evidence="2" key="1">
    <citation type="submission" date="2020-02" db="EMBL/GenBank/DDBJ databases">
        <authorList>
            <person name="Lichtner F.J."/>
        </authorList>
    </citation>
    <scope>NUCLEOTIDE SEQUENCE</scope>
    <source>
        <strain evidence="2">G10</strain>
    </source>
</reference>
<dbReference type="InterPro" id="IPR000719">
    <property type="entry name" value="Prot_kinase_dom"/>
</dbReference>
<dbReference type="OrthoDB" id="5986190at2759"/>
<dbReference type="Proteomes" id="UP000701341">
    <property type="component" value="Unassembled WGS sequence"/>
</dbReference>
<proteinExistence type="predicted"/>
<dbReference type="InterPro" id="IPR011009">
    <property type="entry name" value="Kinase-like_dom_sf"/>
</dbReference>
<dbReference type="PANTHER" id="PTHR44305">
    <property type="entry name" value="SI:DKEY-192D15.2-RELATED"/>
    <property type="match status" value="1"/>
</dbReference>
<dbReference type="PROSITE" id="PS00108">
    <property type="entry name" value="PROTEIN_KINASE_ST"/>
    <property type="match status" value="1"/>
</dbReference>
<evidence type="ECO:0000259" key="1">
    <source>
        <dbReference type="PROSITE" id="PS50011"/>
    </source>
</evidence>
<dbReference type="Pfam" id="PF00069">
    <property type="entry name" value="Pkinase"/>
    <property type="match status" value="1"/>
</dbReference>
<dbReference type="Gene3D" id="1.10.510.10">
    <property type="entry name" value="Transferase(Phosphotransferase) domain 1"/>
    <property type="match status" value="1"/>
</dbReference>
<dbReference type="SUPFAM" id="SSF56112">
    <property type="entry name" value="Protein kinase-like (PK-like)"/>
    <property type="match status" value="1"/>
</dbReference>
<feature type="domain" description="Protein kinase" evidence="1">
    <location>
        <begin position="170"/>
        <end position="518"/>
    </location>
</feature>
<dbReference type="EMBL" id="JAAOZQ010000100">
    <property type="protein sequence ID" value="KAF7518407.1"/>
    <property type="molecule type" value="Genomic_DNA"/>
</dbReference>
<dbReference type="InterPro" id="IPR008271">
    <property type="entry name" value="Ser/Thr_kinase_AS"/>
</dbReference>
<name>A0A9P5L0G3_PENCR</name>
<accession>A0A9P5L0G3</accession>
<sequence length="925" mass="104697">MASTQYNELRDEIYVKIMERMEKNHEGGRFVPYGTAEEVLQPEVLRHFFRSLQLGDIPSTGYDDLDFDFDENNLIRKLGERKLHNFLATLIFASRSIEATRAFTTKLLAERAWPPEICSLPAERETLTEIFGEQVTPDEFLTQQACFCPIVICKKTEVRIQSPDRQCLPYLEQKFRGDGAQGAVYQVKIAKGHFFDPALGGRNEQPTEMARKDYQPTKHMEKDTLKQILACDRTCPNIVDIYGSLVIGSTNSYSIFMPLAECDLSAYMREDHRARPNTTMEKTQIINSARGLARGLEFLHSGMRTAEGDMMVCYHMDIKPKNILVFFENVGDRQETVWKISDFGMSSLKLRSHGQEKEKDFGGWFARSQQPRDAPTSAAYNRRGDGTYLGPETLSKHRTMREKSDIWSLGCVLSVVFTYLEEGSSGVVEYAMRRASHRSADGYDRFFVTNPLFGRPKINPAVALWHDQLIKKARQRSPKEGEAVKSMLDYLVHEVLQPEQSKRCNAQQLEDKLLHTFRKYGRLGNEANPRLSEEEPGLARVLQRMHIDSLMRERQDPATDRRVEYWDLSTSEPFKGCEISPDGTVIAFWTDIKISLYTSQSLEQEGVDGIHPAAEYPIPTLGCRWKSISLTTRNLIASTSGGTVQCYIFKLGSNMDVNLRPSVRVSLPTLPEIKKVALAPGSQRVACIVSNEEEDQNSGSLYSGYLNSPHEWKPRYKLDWPAADIVQLSFATDDDLYMVFRPQRSGPNHKHEIPVIHLSFRSNQLCQLIIEPQGLDTSSTVGLFTTFTPFIQKPHACVLITREKQLHIRSLGQGDTSAAKVDIKNYRVLKLMMGENDEKIFAVGRRAAHNTMLLLEIAIPTPEDKRISVTELAELPGLRYSDEFAERVVHSEEDSVVILAALGGADQCRIYKITVSKSISSSAVA</sequence>
<protein>
    <recommendedName>
        <fullName evidence="1">Protein kinase domain-containing protein</fullName>
    </recommendedName>
</protein>
<dbReference type="GO" id="GO:0004672">
    <property type="term" value="F:protein kinase activity"/>
    <property type="evidence" value="ECO:0007669"/>
    <property type="project" value="InterPro"/>
</dbReference>
<gene>
    <name evidence="2" type="ORF">PCG10_000431</name>
</gene>